<name>A0AAD6UYL8_9AGAR</name>
<gene>
    <name evidence="1" type="ORF">GGX14DRAFT_677452</name>
</gene>
<protein>
    <submittedName>
        <fullName evidence="1">Uncharacterized protein</fullName>
    </submittedName>
</protein>
<evidence type="ECO:0000313" key="1">
    <source>
        <dbReference type="EMBL" id="KAJ7195071.1"/>
    </source>
</evidence>
<evidence type="ECO:0000313" key="2">
    <source>
        <dbReference type="Proteomes" id="UP001219525"/>
    </source>
</evidence>
<accession>A0AAD6UYL8</accession>
<keyword evidence="2" id="KW-1185">Reference proteome</keyword>
<comment type="caution">
    <text evidence="1">The sequence shown here is derived from an EMBL/GenBank/DDBJ whole genome shotgun (WGS) entry which is preliminary data.</text>
</comment>
<dbReference type="Proteomes" id="UP001219525">
    <property type="component" value="Unassembled WGS sequence"/>
</dbReference>
<sequence length="214" mass="23010">MMVFYIQVIRERGLARNRLLASATIALFIPCTAHCALVLAAAARAGSLDPVIVGQSQVRLRLLEDKLSQAANIAYVTAKSCEVSSMPLATELPSVGRIWMLARTARRVLGAELTGTYHTVCAMILESGALYLCGGITFIAFAVLGKFDIESGIAPTIIAVRVALGQSVENVASFIIPRPRAHSPFHREARTTASQPGSDEVLYIRPESVKMEAV</sequence>
<dbReference type="EMBL" id="JARJCW010000093">
    <property type="protein sequence ID" value="KAJ7195071.1"/>
    <property type="molecule type" value="Genomic_DNA"/>
</dbReference>
<reference evidence="1" key="1">
    <citation type="submission" date="2023-03" db="EMBL/GenBank/DDBJ databases">
        <title>Massive genome expansion in bonnet fungi (Mycena s.s.) driven by repeated elements and novel gene families across ecological guilds.</title>
        <authorList>
            <consortium name="Lawrence Berkeley National Laboratory"/>
            <person name="Harder C.B."/>
            <person name="Miyauchi S."/>
            <person name="Viragh M."/>
            <person name="Kuo A."/>
            <person name="Thoen E."/>
            <person name="Andreopoulos B."/>
            <person name="Lu D."/>
            <person name="Skrede I."/>
            <person name="Drula E."/>
            <person name="Henrissat B."/>
            <person name="Morin E."/>
            <person name="Kohler A."/>
            <person name="Barry K."/>
            <person name="LaButti K."/>
            <person name="Morin E."/>
            <person name="Salamov A."/>
            <person name="Lipzen A."/>
            <person name="Mereny Z."/>
            <person name="Hegedus B."/>
            <person name="Baldrian P."/>
            <person name="Stursova M."/>
            <person name="Weitz H."/>
            <person name="Taylor A."/>
            <person name="Grigoriev I.V."/>
            <person name="Nagy L.G."/>
            <person name="Martin F."/>
            <person name="Kauserud H."/>
        </authorList>
    </citation>
    <scope>NUCLEOTIDE SEQUENCE</scope>
    <source>
        <strain evidence="1">9144</strain>
    </source>
</reference>
<organism evidence="1 2">
    <name type="scientific">Mycena pura</name>
    <dbReference type="NCBI Taxonomy" id="153505"/>
    <lineage>
        <taxon>Eukaryota</taxon>
        <taxon>Fungi</taxon>
        <taxon>Dikarya</taxon>
        <taxon>Basidiomycota</taxon>
        <taxon>Agaricomycotina</taxon>
        <taxon>Agaricomycetes</taxon>
        <taxon>Agaricomycetidae</taxon>
        <taxon>Agaricales</taxon>
        <taxon>Marasmiineae</taxon>
        <taxon>Mycenaceae</taxon>
        <taxon>Mycena</taxon>
    </lineage>
</organism>
<dbReference type="AlphaFoldDB" id="A0AAD6UYL8"/>
<proteinExistence type="predicted"/>